<gene>
    <name evidence="1" type="ordered locus">Mnod_3052</name>
</gene>
<dbReference type="HOGENOM" id="CLU_3312600_0_0_5"/>
<proteinExistence type="predicted"/>
<evidence type="ECO:0000313" key="2">
    <source>
        <dbReference type="Proteomes" id="UP000008207"/>
    </source>
</evidence>
<dbReference type="KEGG" id="mno:Mnod_3052"/>
<organism evidence="1 2">
    <name type="scientific">Methylobacterium nodulans (strain LMG 21967 / CNCM I-2342 / ORS 2060)</name>
    <dbReference type="NCBI Taxonomy" id="460265"/>
    <lineage>
        <taxon>Bacteria</taxon>
        <taxon>Pseudomonadati</taxon>
        <taxon>Pseudomonadota</taxon>
        <taxon>Alphaproteobacteria</taxon>
        <taxon>Hyphomicrobiales</taxon>
        <taxon>Methylobacteriaceae</taxon>
        <taxon>Methylobacterium</taxon>
    </lineage>
</organism>
<name>B8IIC4_METNO</name>
<protein>
    <submittedName>
        <fullName evidence="1">Uncharacterized protein</fullName>
    </submittedName>
</protein>
<dbReference type="AlphaFoldDB" id="B8IIC4"/>
<dbReference type="Proteomes" id="UP000008207">
    <property type="component" value="Chromosome"/>
</dbReference>
<evidence type="ECO:0000313" key="1">
    <source>
        <dbReference type="EMBL" id="ACL57993.1"/>
    </source>
</evidence>
<reference evidence="1 2" key="1">
    <citation type="submission" date="2009-01" db="EMBL/GenBank/DDBJ databases">
        <title>Complete sequence of chromosome of Methylobacterium nodulans ORS 2060.</title>
        <authorList>
            <consortium name="US DOE Joint Genome Institute"/>
            <person name="Lucas S."/>
            <person name="Copeland A."/>
            <person name="Lapidus A."/>
            <person name="Glavina del Rio T."/>
            <person name="Dalin E."/>
            <person name="Tice H."/>
            <person name="Bruce D."/>
            <person name="Goodwin L."/>
            <person name="Pitluck S."/>
            <person name="Sims D."/>
            <person name="Brettin T."/>
            <person name="Detter J.C."/>
            <person name="Han C."/>
            <person name="Larimer F."/>
            <person name="Land M."/>
            <person name="Hauser L."/>
            <person name="Kyrpides N."/>
            <person name="Ivanova N."/>
            <person name="Marx C.J."/>
            <person name="Richardson P."/>
        </authorList>
    </citation>
    <scope>NUCLEOTIDE SEQUENCE [LARGE SCALE GENOMIC DNA]</scope>
    <source>
        <strain evidence="2">LMG 21967 / CNCM I-2342 / ORS 2060</strain>
    </source>
</reference>
<keyword evidence="2" id="KW-1185">Reference proteome</keyword>
<dbReference type="EMBL" id="CP001349">
    <property type="protein sequence ID" value="ACL57993.1"/>
    <property type="molecule type" value="Genomic_DNA"/>
</dbReference>
<accession>B8IIC4</accession>
<sequence>MLRSPHCFALPAARPPARYEPETAAWEIPAVPRARSTIP</sequence>